<proteinExistence type="inferred from homology"/>
<feature type="transmembrane region" description="Helical" evidence="6">
    <location>
        <begin position="12"/>
        <end position="32"/>
    </location>
</feature>
<reference evidence="7 8" key="1">
    <citation type="submission" date="2024-05" db="EMBL/GenBank/DDBJ databases">
        <title>Culex pipiens pipiens assembly and annotation.</title>
        <authorList>
            <person name="Alout H."/>
            <person name="Durand T."/>
        </authorList>
    </citation>
    <scope>NUCLEOTIDE SEQUENCE [LARGE SCALE GENOMIC DNA]</scope>
    <source>
        <strain evidence="7">HA-2024</strain>
        <tissue evidence="7">Whole body</tissue>
    </source>
</reference>
<evidence type="ECO:0000256" key="5">
    <source>
        <dbReference type="ARBA" id="ARBA00023136"/>
    </source>
</evidence>
<evidence type="ECO:0000256" key="3">
    <source>
        <dbReference type="ARBA" id="ARBA00022692"/>
    </source>
</evidence>
<evidence type="ECO:0000313" key="7">
    <source>
        <dbReference type="EMBL" id="KAL1376262.1"/>
    </source>
</evidence>
<dbReference type="PANTHER" id="PTHR31733">
    <property type="entry name" value="RIBONUCLEASE KAPPA"/>
    <property type="match status" value="1"/>
</dbReference>
<comment type="similarity">
    <text evidence="2">Belongs to the RNase K family.</text>
</comment>
<sequence length="130" mass="14611">MPFCGPKLSLCGLIISVWGIIQLLLMGVFYYIHSVALIEDLPLEAHYPTPADFYAAADRAYSQNAYNCWIAACIYVVTLVVSGQQFYANSRTTIVFPCGNLKPQKINFCQCVGKERWTRALFVSQTTKML</sequence>
<dbReference type="AlphaFoldDB" id="A0ABD1CJJ5"/>
<evidence type="ECO:0000256" key="4">
    <source>
        <dbReference type="ARBA" id="ARBA00022989"/>
    </source>
</evidence>
<dbReference type="GO" id="GO:0016020">
    <property type="term" value="C:membrane"/>
    <property type="evidence" value="ECO:0007669"/>
    <property type="project" value="UniProtKB-SubCell"/>
</dbReference>
<evidence type="ECO:0000313" key="8">
    <source>
        <dbReference type="Proteomes" id="UP001562425"/>
    </source>
</evidence>
<evidence type="ECO:0000256" key="1">
    <source>
        <dbReference type="ARBA" id="ARBA00004141"/>
    </source>
</evidence>
<dbReference type="EMBL" id="JBEHCU010011805">
    <property type="protein sequence ID" value="KAL1376262.1"/>
    <property type="molecule type" value="Genomic_DNA"/>
</dbReference>
<keyword evidence="5 6" id="KW-0472">Membrane</keyword>
<comment type="subcellular location">
    <subcellularLocation>
        <location evidence="1">Membrane</location>
        <topology evidence="1">Multi-pass membrane protein</topology>
    </subcellularLocation>
</comment>
<feature type="transmembrane region" description="Helical" evidence="6">
    <location>
        <begin position="64"/>
        <end position="81"/>
    </location>
</feature>
<comment type="caution">
    <text evidence="7">The sequence shown here is derived from an EMBL/GenBank/DDBJ whole genome shotgun (WGS) entry which is preliminary data.</text>
</comment>
<dbReference type="InterPro" id="IPR026770">
    <property type="entry name" value="RNase_K"/>
</dbReference>
<evidence type="ECO:0000256" key="2">
    <source>
        <dbReference type="ARBA" id="ARBA00008458"/>
    </source>
</evidence>
<keyword evidence="4 6" id="KW-1133">Transmembrane helix</keyword>
<keyword evidence="3 6" id="KW-0812">Transmembrane</keyword>
<keyword evidence="8" id="KW-1185">Reference proteome</keyword>
<accession>A0ABD1CJJ5</accession>
<evidence type="ECO:0000256" key="6">
    <source>
        <dbReference type="SAM" id="Phobius"/>
    </source>
</evidence>
<gene>
    <name evidence="7" type="ORF">pipiens_016996</name>
</gene>
<organism evidence="7 8">
    <name type="scientific">Culex pipiens pipiens</name>
    <name type="common">Northern house mosquito</name>
    <dbReference type="NCBI Taxonomy" id="38569"/>
    <lineage>
        <taxon>Eukaryota</taxon>
        <taxon>Metazoa</taxon>
        <taxon>Ecdysozoa</taxon>
        <taxon>Arthropoda</taxon>
        <taxon>Hexapoda</taxon>
        <taxon>Insecta</taxon>
        <taxon>Pterygota</taxon>
        <taxon>Neoptera</taxon>
        <taxon>Endopterygota</taxon>
        <taxon>Diptera</taxon>
        <taxon>Nematocera</taxon>
        <taxon>Culicoidea</taxon>
        <taxon>Culicidae</taxon>
        <taxon>Culicinae</taxon>
        <taxon>Culicini</taxon>
        <taxon>Culex</taxon>
        <taxon>Culex</taxon>
    </lineage>
</organism>
<dbReference type="Proteomes" id="UP001562425">
    <property type="component" value="Unassembled WGS sequence"/>
</dbReference>
<name>A0ABD1CJJ5_CULPP</name>
<protein>
    <submittedName>
        <fullName evidence="7">Uncharacterized protein</fullName>
    </submittedName>
</protein>